<evidence type="ECO:0000256" key="1">
    <source>
        <dbReference type="SAM" id="MobiDB-lite"/>
    </source>
</evidence>
<accession>A0AAV2TU78</accession>
<dbReference type="PANTHER" id="PTHR12436:SF4">
    <property type="entry name" value="LEUKOCYTE RECEPTOR CLUSTER MEMBER 8"/>
    <property type="match status" value="1"/>
</dbReference>
<feature type="compositionally biased region" description="Basic residues" evidence="1">
    <location>
        <begin position="453"/>
        <end position="465"/>
    </location>
</feature>
<dbReference type="PANTHER" id="PTHR12436">
    <property type="entry name" value="80 KDA MCM3-ASSOCIATED PROTEIN"/>
    <property type="match status" value="1"/>
</dbReference>
<feature type="region of interest" description="Disordered" evidence="1">
    <location>
        <begin position="331"/>
        <end position="513"/>
    </location>
</feature>
<dbReference type="Proteomes" id="UP001497525">
    <property type="component" value="Unassembled WGS sequence"/>
</dbReference>
<feature type="compositionally biased region" description="Pro residues" evidence="1">
    <location>
        <begin position="81"/>
        <end position="97"/>
    </location>
</feature>
<feature type="compositionally biased region" description="Polar residues" evidence="1">
    <location>
        <begin position="63"/>
        <end position="80"/>
    </location>
</feature>
<feature type="compositionally biased region" description="Polar residues" evidence="1">
    <location>
        <begin position="192"/>
        <end position="205"/>
    </location>
</feature>
<dbReference type="EMBL" id="CAXLJL010000634">
    <property type="protein sequence ID" value="CAL5139754.1"/>
    <property type="molecule type" value="Genomic_DNA"/>
</dbReference>
<evidence type="ECO:0000313" key="3">
    <source>
        <dbReference type="EMBL" id="CAL5139754.1"/>
    </source>
</evidence>
<feature type="region of interest" description="Disordered" evidence="1">
    <location>
        <begin position="297"/>
        <end position="318"/>
    </location>
</feature>
<organism evidence="3 4">
    <name type="scientific">Calicophoron daubneyi</name>
    <name type="common">Rumen fluke</name>
    <name type="synonym">Paramphistomum daubneyi</name>
    <dbReference type="NCBI Taxonomy" id="300641"/>
    <lineage>
        <taxon>Eukaryota</taxon>
        <taxon>Metazoa</taxon>
        <taxon>Spiralia</taxon>
        <taxon>Lophotrochozoa</taxon>
        <taxon>Platyhelminthes</taxon>
        <taxon>Trematoda</taxon>
        <taxon>Digenea</taxon>
        <taxon>Plagiorchiida</taxon>
        <taxon>Pronocephalata</taxon>
        <taxon>Paramphistomoidea</taxon>
        <taxon>Paramphistomidae</taxon>
        <taxon>Calicophoron</taxon>
    </lineage>
</organism>
<dbReference type="Gene3D" id="1.25.40.990">
    <property type="match status" value="1"/>
</dbReference>
<feature type="compositionally biased region" description="Basic residues" evidence="1">
    <location>
        <begin position="414"/>
        <end position="430"/>
    </location>
</feature>
<name>A0AAV2TU78_CALDB</name>
<evidence type="ECO:0000259" key="2">
    <source>
        <dbReference type="Pfam" id="PF03399"/>
    </source>
</evidence>
<reference evidence="3" key="1">
    <citation type="submission" date="2024-06" db="EMBL/GenBank/DDBJ databases">
        <authorList>
            <person name="Liu X."/>
            <person name="Lenzi L."/>
            <person name="Haldenby T S."/>
            <person name="Uol C."/>
        </authorList>
    </citation>
    <scope>NUCLEOTIDE SEQUENCE</scope>
</reference>
<sequence>MAQQWNAYANYWQCNPYGAYYDYGHAHSAQTYDYNHQGSARDDPGQPPSTPPPPGLESEKGPGNSSLGSPHVPATSSWTQPYPPGPYSNPGPPPPYRPFLYRVNSQRPLLPAGGMPPAYPAPSMLPATQIPGGWGAPSYGYPPYQQSPSRPAPPFYPQPWRFEGAPPPQPGGFTSARPRYPGNSADLRASGPNATTAKSPDSLTQLKEPPAALKAKGTDEHWSDELKDYVQRAFCSIDTPEEKDQMERILKEKLEYIFRNNIKIDWTKENIPTIPSKAIRNFTAAPRQTSVNLVRPIQLPGPRGARTTGPARGGFLRLPTGMLAKSGRNVFSAANMNRPANNKRIMPSRSRSRSRSPAANTDKSWSRRRSRKVSRSRSRSISSKSSESRLSTPSSSDSRFRPQRPRREGSHSRSPSRSRSRSRSISRRSSQRQSENTYPEYSSRRSPSPPVAHRGRKQRRKRRGGRGSGGGIDNVPGNNNPTTKDDQNFRGHGRGRRGGRGAAIISPGTSATRLSMRANRFKDHLGESSLAGSGSIARTTSQMLLNFMDDRDELAADFEACQIVGTMQELEKPYLRLTRAPDPSEVRPLAVLKQSLEHVKQKWVSKSDYHWVCEQFKSIRQDLTVQGIEDEFAISVYEAHADAALDAGDFEEFHQCQSQLLRLYNEGNGSARILEFTAYRLLYYIFTLDILGINTIMAGLRPGHKSNPCIRFALDVRSAWSLRNYRRFFRLVCPASDAEQQPPLRCGLVVNWFIDRERREAAKIMFKVFRPSVALSFAAESFGFSSADECKSFLCEEFSLSNELFESDKLDGKAVWSAMCQGS</sequence>
<dbReference type="GO" id="GO:0005634">
    <property type="term" value="C:nucleus"/>
    <property type="evidence" value="ECO:0007669"/>
    <property type="project" value="TreeGrafter"/>
</dbReference>
<dbReference type="InterPro" id="IPR045107">
    <property type="entry name" value="SAC3/GANP/THP3"/>
</dbReference>
<dbReference type="AlphaFoldDB" id="A0AAV2TU78"/>
<gene>
    <name evidence="3" type="ORF">CDAUBV1_LOCUS14947</name>
</gene>
<proteinExistence type="predicted"/>
<dbReference type="InterPro" id="IPR005062">
    <property type="entry name" value="SAC3/GANP/THP3_conserved"/>
</dbReference>
<evidence type="ECO:0000313" key="4">
    <source>
        <dbReference type="Proteomes" id="UP001497525"/>
    </source>
</evidence>
<protein>
    <recommendedName>
        <fullName evidence="2">SAC3/GANP/THP3 conserved domain-containing protein</fullName>
    </recommendedName>
</protein>
<feature type="compositionally biased region" description="Low complexity" evidence="1">
    <location>
        <begin position="379"/>
        <end position="397"/>
    </location>
</feature>
<comment type="caution">
    <text evidence="3">The sequence shown here is derived from an EMBL/GenBank/DDBJ whole genome shotgun (WGS) entry which is preliminary data.</text>
</comment>
<feature type="compositionally biased region" description="Low complexity" evidence="1">
    <location>
        <begin position="300"/>
        <end position="314"/>
    </location>
</feature>
<feature type="compositionally biased region" description="Basic residues" evidence="1">
    <location>
        <begin position="366"/>
        <end position="378"/>
    </location>
</feature>
<feature type="region of interest" description="Disordered" evidence="1">
    <location>
        <begin position="34"/>
        <end position="101"/>
    </location>
</feature>
<feature type="compositionally biased region" description="Low complexity" evidence="1">
    <location>
        <begin position="431"/>
        <end position="446"/>
    </location>
</feature>
<feature type="compositionally biased region" description="Pro residues" evidence="1">
    <location>
        <begin position="45"/>
        <end position="55"/>
    </location>
</feature>
<feature type="domain" description="SAC3/GANP/THP3 conserved" evidence="2">
    <location>
        <begin position="579"/>
        <end position="800"/>
    </location>
</feature>
<feature type="compositionally biased region" description="Low complexity" evidence="1">
    <location>
        <begin position="136"/>
        <end position="149"/>
    </location>
</feature>
<dbReference type="Pfam" id="PF03399">
    <property type="entry name" value="SAC3_GANP"/>
    <property type="match status" value="1"/>
</dbReference>
<feature type="region of interest" description="Disordered" evidence="1">
    <location>
        <begin position="136"/>
        <end position="219"/>
    </location>
</feature>